<protein>
    <submittedName>
        <fullName evidence="1">Uncharacterized protein</fullName>
    </submittedName>
</protein>
<accession>A0ACC3B7G9</accession>
<reference evidence="1 2" key="1">
    <citation type="journal article" date="2023" name="ACS Omega">
        <title>Identification of the Neoaspergillic Acid Biosynthesis Gene Cluster by Establishing an In Vitro CRISPR-Ribonucleoprotein Genetic System in Aspergillus melleus.</title>
        <authorList>
            <person name="Yuan B."/>
            <person name="Grau M.F."/>
            <person name="Murata R.M."/>
            <person name="Torok T."/>
            <person name="Venkateswaran K."/>
            <person name="Stajich J.E."/>
            <person name="Wang C.C.C."/>
        </authorList>
    </citation>
    <scope>NUCLEOTIDE SEQUENCE [LARGE SCALE GENOMIC DNA]</scope>
    <source>
        <strain evidence="1 2">IMV 1140</strain>
    </source>
</reference>
<comment type="caution">
    <text evidence="1">The sequence shown here is derived from an EMBL/GenBank/DDBJ whole genome shotgun (WGS) entry which is preliminary data.</text>
</comment>
<proteinExistence type="predicted"/>
<evidence type="ECO:0000313" key="2">
    <source>
        <dbReference type="Proteomes" id="UP001177260"/>
    </source>
</evidence>
<evidence type="ECO:0000313" key="1">
    <source>
        <dbReference type="EMBL" id="KAK1146241.1"/>
    </source>
</evidence>
<organism evidence="1 2">
    <name type="scientific">Aspergillus melleus</name>
    <dbReference type="NCBI Taxonomy" id="138277"/>
    <lineage>
        <taxon>Eukaryota</taxon>
        <taxon>Fungi</taxon>
        <taxon>Dikarya</taxon>
        <taxon>Ascomycota</taxon>
        <taxon>Pezizomycotina</taxon>
        <taxon>Eurotiomycetes</taxon>
        <taxon>Eurotiomycetidae</taxon>
        <taxon>Eurotiales</taxon>
        <taxon>Aspergillaceae</taxon>
        <taxon>Aspergillus</taxon>
        <taxon>Aspergillus subgen. Circumdati</taxon>
    </lineage>
</organism>
<dbReference type="EMBL" id="JAOPJF010000019">
    <property type="protein sequence ID" value="KAK1146241.1"/>
    <property type="molecule type" value="Genomic_DNA"/>
</dbReference>
<gene>
    <name evidence="1" type="ORF">N8T08_003331</name>
</gene>
<keyword evidence="2" id="KW-1185">Reference proteome</keyword>
<dbReference type="Proteomes" id="UP001177260">
    <property type="component" value="Unassembled WGS sequence"/>
</dbReference>
<name>A0ACC3B7G9_9EURO</name>
<sequence length="188" mass="18870">MLFTRALITSAFAMAATALPKAAPSATSSGTAASPSASSGSSSGGGGGGGVQIVNNLNTTVYLWSTASDAGSMQKLNSGGGTYSEDWQTNSDGGGISIKMSTSQSEDSVLQFEYTTSDDDLYWDLSCIDLDSSSAFVSAGFSASPDDSSCSSVSCSAGDSNCAEAYQQSDDKDTNSCSSSSAFTVTLG</sequence>